<dbReference type="SUPFAM" id="SSF55826">
    <property type="entry name" value="YbaK/ProRS associated domain"/>
    <property type="match status" value="1"/>
</dbReference>
<keyword evidence="5 10" id="KW-0276">Fatty acid metabolism</keyword>
<evidence type="ECO:0000259" key="11">
    <source>
        <dbReference type="Pfam" id="PF04073"/>
    </source>
</evidence>
<dbReference type="Pfam" id="PF04073">
    <property type="entry name" value="tRNA_edit"/>
    <property type="match status" value="1"/>
</dbReference>
<dbReference type="InParanoid" id="F2UJZ8"/>
<dbReference type="KEGG" id="sre:PTSG_08543"/>
<evidence type="ECO:0000313" key="13">
    <source>
        <dbReference type="Proteomes" id="UP000007799"/>
    </source>
</evidence>
<dbReference type="OrthoDB" id="434092at2759"/>
<dbReference type="GO" id="GO:0042761">
    <property type="term" value="P:very long-chain fatty acid biosynthetic process"/>
    <property type="evidence" value="ECO:0007669"/>
    <property type="project" value="TreeGrafter"/>
</dbReference>
<keyword evidence="9 10" id="KW-0275">Fatty acid biosynthesis</keyword>
<dbReference type="InterPro" id="IPR002076">
    <property type="entry name" value="ELO_fam"/>
</dbReference>
<evidence type="ECO:0000256" key="8">
    <source>
        <dbReference type="ARBA" id="ARBA00023136"/>
    </source>
</evidence>
<feature type="domain" description="YbaK/aminoacyl-tRNA synthetase-associated" evidence="11">
    <location>
        <begin position="228"/>
        <end position="300"/>
    </location>
</feature>
<evidence type="ECO:0000256" key="2">
    <source>
        <dbReference type="ARBA" id="ARBA00022516"/>
    </source>
</evidence>
<dbReference type="GO" id="GO:0019367">
    <property type="term" value="P:fatty acid elongation, saturated fatty acid"/>
    <property type="evidence" value="ECO:0007669"/>
    <property type="project" value="TreeGrafter"/>
</dbReference>
<keyword evidence="13" id="KW-1185">Reference proteome</keyword>
<dbReference type="GO" id="GO:0009922">
    <property type="term" value="F:fatty acid elongase activity"/>
    <property type="evidence" value="ECO:0007669"/>
    <property type="project" value="InterPro"/>
</dbReference>
<dbReference type="Pfam" id="PF01151">
    <property type="entry name" value="ELO"/>
    <property type="match status" value="1"/>
</dbReference>
<comment type="similarity">
    <text evidence="10">Belongs to the ELO family.</text>
</comment>
<proteinExistence type="inferred from homology"/>
<comment type="subcellular location">
    <subcellularLocation>
        <location evidence="1">Membrane</location>
        <topology evidence="1">Multi-pass membrane protein</topology>
    </subcellularLocation>
</comment>
<dbReference type="InterPro" id="IPR030457">
    <property type="entry name" value="ELO_CS"/>
</dbReference>
<keyword evidence="2 10" id="KW-0444">Lipid biosynthesis</keyword>
<dbReference type="EMBL" id="GL832978">
    <property type="protein sequence ID" value="EGD77447.1"/>
    <property type="molecule type" value="Genomic_DNA"/>
</dbReference>
<protein>
    <recommendedName>
        <fullName evidence="10">Elongation of fatty acids protein</fullName>
        <ecNumber evidence="10">2.3.1.-</ecNumber>
    </recommendedName>
</protein>
<keyword evidence="4 10" id="KW-0812">Transmembrane</keyword>
<comment type="catalytic activity">
    <reaction evidence="10">
        <text>an acyl-CoA + malonyl-CoA + H(+) = a 3-oxoacyl-CoA + CO2 + CoA</text>
        <dbReference type="Rhea" id="RHEA:50252"/>
        <dbReference type="ChEBI" id="CHEBI:15378"/>
        <dbReference type="ChEBI" id="CHEBI:16526"/>
        <dbReference type="ChEBI" id="CHEBI:57287"/>
        <dbReference type="ChEBI" id="CHEBI:57384"/>
        <dbReference type="ChEBI" id="CHEBI:58342"/>
        <dbReference type="ChEBI" id="CHEBI:90726"/>
    </reaction>
    <physiologicalReaction direction="left-to-right" evidence="10">
        <dbReference type="Rhea" id="RHEA:50253"/>
    </physiologicalReaction>
</comment>
<keyword evidence="6 10" id="KW-1133">Transmembrane helix</keyword>
<dbReference type="InterPro" id="IPR007214">
    <property type="entry name" value="YbaK/aa-tRNA-synth-assoc-dom"/>
</dbReference>
<dbReference type="InterPro" id="IPR036754">
    <property type="entry name" value="YbaK/aa-tRNA-synt-asso_dom_sf"/>
</dbReference>
<dbReference type="Gene3D" id="3.90.960.10">
    <property type="entry name" value="YbaK/aminoacyl-tRNA synthetase-associated domain"/>
    <property type="match status" value="1"/>
</dbReference>
<feature type="transmembrane region" description="Helical" evidence="10">
    <location>
        <begin position="81"/>
        <end position="100"/>
    </location>
</feature>
<dbReference type="Proteomes" id="UP000007799">
    <property type="component" value="Unassembled WGS sequence"/>
</dbReference>
<dbReference type="PROSITE" id="PS01188">
    <property type="entry name" value="ELO"/>
    <property type="match status" value="1"/>
</dbReference>
<evidence type="ECO:0000256" key="10">
    <source>
        <dbReference type="RuleBase" id="RU361115"/>
    </source>
</evidence>
<evidence type="ECO:0000256" key="6">
    <source>
        <dbReference type="ARBA" id="ARBA00022989"/>
    </source>
</evidence>
<reference evidence="12" key="1">
    <citation type="submission" date="2009-08" db="EMBL/GenBank/DDBJ databases">
        <title>Annotation of Salpingoeca rosetta.</title>
        <authorList>
            <consortium name="The Broad Institute Genome Sequencing Platform"/>
            <person name="Russ C."/>
            <person name="Cuomo C."/>
            <person name="Burger G."/>
            <person name="Gray M.W."/>
            <person name="Holland P.W.H."/>
            <person name="King N."/>
            <person name="Lang F.B.F."/>
            <person name="Roger A.J."/>
            <person name="Ruiz-Trillo I."/>
            <person name="Young S.K."/>
            <person name="Zeng Q."/>
            <person name="Gargeya S."/>
            <person name="Alvarado L."/>
            <person name="Berlin A."/>
            <person name="Chapman S.B."/>
            <person name="Chen Z."/>
            <person name="Freedman E."/>
            <person name="Gellesch M."/>
            <person name="Goldberg J."/>
            <person name="Griggs A."/>
            <person name="Gujja S."/>
            <person name="Heilman E."/>
            <person name="Heiman D."/>
            <person name="Howarth C."/>
            <person name="Mehta T."/>
            <person name="Neiman D."/>
            <person name="Pearson M."/>
            <person name="Roberts A."/>
            <person name="Saif S."/>
            <person name="Shea T."/>
            <person name="Shenoy N."/>
            <person name="Sisk P."/>
            <person name="Stolte C."/>
            <person name="Sykes S."/>
            <person name="White J."/>
            <person name="Yandava C."/>
            <person name="Haas B."/>
            <person name="Nusbaum C."/>
            <person name="Birren B."/>
        </authorList>
    </citation>
    <scope>NUCLEOTIDE SEQUENCE [LARGE SCALE GENOMIC DNA]</scope>
    <source>
        <strain evidence="12">ATCC 50818</strain>
    </source>
</reference>
<evidence type="ECO:0000256" key="4">
    <source>
        <dbReference type="ARBA" id="ARBA00022692"/>
    </source>
</evidence>
<organism evidence="13">
    <name type="scientific">Salpingoeca rosetta (strain ATCC 50818 / BSB-021)</name>
    <dbReference type="NCBI Taxonomy" id="946362"/>
    <lineage>
        <taxon>Eukaryota</taxon>
        <taxon>Choanoflagellata</taxon>
        <taxon>Craspedida</taxon>
        <taxon>Salpingoecidae</taxon>
        <taxon>Salpingoeca</taxon>
    </lineage>
</organism>
<evidence type="ECO:0000256" key="7">
    <source>
        <dbReference type="ARBA" id="ARBA00023098"/>
    </source>
</evidence>
<keyword evidence="3 10" id="KW-0808">Transferase</keyword>
<dbReference type="GO" id="GO:0034625">
    <property type="term" value="P:fatty acid elongation, monounsaturated fatty acid"/>
    <property type="evidence" value="ECO:0007669"/>
    <property type="project" value="TreeGrafter"/>
</dbReference>
<evidence type="ECO:0000313" key="12">
    <source>
        <dbReference type="EMBL" id="EGD77447.1"/>
    </source>
</evidence>
<keyword evidence="7 10" id="KW-0443">Lipid metabolism</keyword>
<name>F2UJZ8_SALR5</name>
<dbReference type="GO" id="GO:0034626">
    <property type="term" value="P:fatty acid elongation, polyunsaturated fatty acid"/>
    <property type="evidence" value="ECO:0007669"/>
    <property type="project" value="TreeGrafter"/>
</dbReference>
<dbReference type="GeneID" id="16070891"/>
<dbReference type="AlphaFoldDB" id="F2UJZ8"/>
<evidence type="ECO:0000256" key="3">
    <source>
        <dbReference type="ARBA" id="ARBA00022679"/>
    </source>
</evidence>
<accession>F2UJZ8</accession>
<dbReference type="GO" id="GO:0002161">
    <property type="term" value="F:aminoacyl-tRNA deacylase activity"/>
    <property type="evidence" value="ECO:0007669"/>
    <property type="project" value="InterPro"/>
</dbReference>
<evidence type="ECO:0000256" key="1">
    <source>
        <dbReference type="ARBA" id="ARBA00004141"/>
    </source>
</evidence>
<evidence type="ECO:0000256" key="9">
    <source>
        <dbReference type="ARBA" id="ARBA00023160"/>
    </source>
</evidence>
<keyword evidence="8 10" id="KW-0472">Membrane</keyword>
<dbReference type="EC" id="2.3.1.-" evidence="10"/>
<comment type="caution">
    <text evidence="10">Lacks conserved residue(s) required for the propagation of feature annotation.</text>
</comment>
<evidence type="ECO:0000256" key="5">
    <source>
        <dbReference type="ARBA" id="ARBA00022832"/>
    </source>
</evidence>
<dbReference type="RefSeq" id="XP_004990335.1">
    <property type="nucleotide sequence ID" value="XM_004990278.1"/>
</dbReference>
<gene>
    <name evidence="12" type="ORF">PTSG_08543</name>
</gene>
<dbReference type="eggNOG" id="KOG3071">
    <property type="taxonomic scope" value="Eukaryota"/>
</dbReference>
<dbReference type="PANTHER" id="PTHR11157">
    <property type="entry name" value="FATTY ACID ACYL TRANSFERASE-RELATED"/>
    <property type="match status" value="1"/>
</dbReference>
<sequence>MMELMRLDVQKFVDSFEREISALGPKYESGHLESHFGLNPTFLAAGNVFYFVTLAVLYLIMRNRAPLQLTNFMRAYNLSCVILAGAVCYGIIMNCIRYGFISYYGNGERMDARTEGGKHLLCFIWLYYIQKFWEFLDSFIFILRHKWNQLSFLHVYHHSSITIISFAYICLSGSGDVALGAFINSFIHVLMYSHYFLTTFKWSACLVAPVWYEHTGLHSGESLRKAKKKDTLVLVTALADTVVSLSMVEKHLQVKNLRMARPETLTETLGLQGGAVTSLGLINDKEHRVHVYFDRAMIAAGKVNDILVHPTSGNDITLAISAPALLSYVASCGHTAHLMDFDTGDVVDA</sequence>
<dbReference type="GO" id="GO:0005789">
    <property type="term" value="C:endoplasmic reticulum membrane"/>
    <property type="evidence" value="ECO:0007669"/>
    <property type="project" value="TreeGrafter"/>
</dbReference>
<dbReference type="GO" id="GO:0030148">
    <property type="term" value="P:sphingolipid biosynthetic process"/>
    <property type="evidence" value="ECO:0007669"/>
    <property type="project" value="TreeGrafter"/>
</dbReference>
<dbReference type="PANTHER" id="PTHR11157:SF126">
    <property type="entry name" value="ELONGATION OF VERY LONG CHAIN FATTY ACIDS PROTEIN"/>
    <property type="match status" value="1"/>
</dbReference>
<feature type="transmembrane region" description="Helical" evidence="10">
    <location>
        <begin position="120"/>
        <end position="143"/>
    </location>
</feature>
<feature type="transmembrane region" description="Helical" evidence="10">
    <location>
        <begin position="42"/>
        <end position="61"/>
    </location>
</feature>